<keyword evidence="4" id="KW-0233">DNA recombination</keyword>
<dbReference type="GO" id="GO:0003677">
    <property type="term" value="F:DNA binding"/>
    <property type="evidence" value="ECO:0007669"/>
    <property type="project" value="UniProtKB-UniRule"/>
</dbReference>
<keyword evidence="3 5" id="KW-0238">DNA-binding</keyword>
<dbReference type="InterPro" id="IPR038488">
    <property type="entry name" value="Integrase_DNA-bd_sf"/>
</dbReference>
<accession>A0AAW4L7S0</accession>
<gene>
    <name evidence="8" type="ORF">KI809_08510</name>
</gene>
<dbReference type="Gene3D" id="3.30.160.390">
    <property type="entry name" value="Integrase, DNA-binding domain"/>
    <property type="match status" value="1"/>
</dbReference>
<dbReference type="PANTHER" id="PTHR30629">
    <property type="entry name" value="PROPHAGE INTEGRASE"/>
    <property type="match status" value="1"/>
</dbReference>
<dbReference type="Pfam" id="PF00589">
    <property type="entry name" value="Phage_integrase"/>
    <property type="match status" value="1"/>
</dbReference>
<dbReference type="InterPro" id="IPR011010">
    <property type="entry name" value="DNA_brk_join_enz"/>
</dbReference>
<dbReference type="InterPro" id="IPR002104">
    <property type="entry name" value="Integrase_catalytic"/>
</dbReference>
<dbReference type="InterPro" id="IPR010998">
    <property type="entry name" value="Integrase_recombinase_N"/>
</dbReference>
<dbReference type="Pfam" id="PF13356">
    <property type="entry name" value="Arm-DNA-bind_3"/>
    <property type="match status" value="1"/>
</dbReference>
<evidence type="ECO:0000256" key="3">
    <source>
        <dbReference type="ARBA" id="ARBA00023125"/>
    </source>
</evidence>
<feature type="domain" description="Core-binding (CB)" evidence="7">
    <location>
        <begin position="115"/>
        <end position="195"/>
    </location>
</feature>
<dbReference type="CDD" id="cd00801">
    <property type="entry name" value="INT_P4_C"/>
    <property type="match status" value="1"/>
</dbReference>
<organism evidence="8 9">
    <name type="scientific">Geoanaerobacter pelophilus</name>
    <dbReference type="NCBI Taxonomy" id="60036"/>
    <lineage>
        <taxon>Bacteria</taxon>
        <taxon>Pseudomonadati</taxon>
        <taxon>Thermodesulfobacteriota</taxon>
        <taxon>Desulfuromonadia</taxon>
        <taxon>Geobacterales</taxon>
        <taxon>Geobacteraceae</taxon>
        <taxon>Geoanaerobacter</taxon>
    </lineage>
</organism>
<keyword evidence="2" id="KW-0229">DNA integration</keyword>
<dbReference type="InterPro" id="IPR053876">
    <property type="entry name" value="Phage_int_M"/>
</dbReference>
<feature type="domain" description="Tyr recombinase" evidence="6">
    <location>
        <begin position="219"/>
        <end position="398"/>
    </location>
</feature>
<evidence type="ECO:0000313" key="8">
    <source>
        <dbReference type="EMBL" id="MBT0664341.1"/>
    </source>
</evidence>
<evidence type="ECO:0000259" key="6">
    <source>
        <dbReference type="PROSITE" id="PS51898"/>
    </source>
</evidence>
<dbReference type="AlphaFoldDB" id="A0AAW4L7S0"/>
<keyword evidence="9" id="KW-1185">Reference proteome</keyword>
<evidence type="ECO:0000313" key="9">
    <source>
        <dbReference type="Proteomes" id="UP000811899"/>
    </source>
</evidence>
<protein>
    <submittedName>
        <fullName evidence="8">Integrase arm-type DNA-binding domain-containing protein</fullName>
    </submittedName>
</protein>
<dbReference type="SUPFAM" id="SSF56349">
    <property type="entry name" value="DNA breaking-rejoining enzymes"/>
    <property type="match status" value="1"/>
</dbReference>
<dbReference type="Gene3D" id="1.10.150.130">
    <property type="match status" value="1"/>
</dbReference>
<dbReference type="PROSITE" id="PS51900">
    <property type="entry name" value="CB"/>
    <property type="match status" value="1"/>
</dbReference>
<dbReference type="PANTHER" id="PTHR30629:SF2">
    <property type="entry name" value="PROPHAGE INTEGRASE INTS-RELATED"/>
    <property type="match status" value="1"/>
</dbReference>
<dbReference type="GO" id="GO:0006310">
    <property type="term" value="P:DNA recombination"/>
    <property type="evidence" value="ECO:0007669"/>
    <property type="project" value="UniProtKB-KW"/>
</dbReference>
<comment type="similarity">
    <text evidence="1">Belongs to the 'phage' integrase family.</text>
</comment>
<dbReference type="InterPro" id="IPR013762">
    <property type="entry name" value="Integrase-like_cat_sf"/>
</dbReference>
<evidence type="ECO:0000256" key="1">
    <source>
        <dbReference type="ARBA" id="ARBA00008857"/>
    </source>
</evidence>
<proteinExistence type="inferred from homology"/>
<evidence type="ECO:0000256" key="5">
    <source>
        <dbReference type="PROSITE-ProRule" id="PRU01248"/>
    </source>
</evidence>
<comment type="caution">
    <text evidence="8">The sequence shown here is derived from an EMBL/GenBank/DDBJ whole genome shotgun (WGS) entry which is preliminary data.</text>
</comment>
<dbReference type="EMBL" id="JAHCVJ010000003">
    <property type="protein sequence ID" value="MBT0664341.1"/>
    <property type="molecule type" value="Genomic_DNA"/>
</dbReference>
<dbReference type="InterPro" id="IPR044068">
    <property type="entry name" value="CB"/>
</dbReference>
<reference evidence="8 9" key="1">
    <citation type="submission" date="2021-05" db="EMBL/GenBank/DDBJ databases">
        <title>The draft genome of Geobacter pelophilus DSM 12255.</title>
        <authorList>
            <person name="Xu Z."/>
            <person name="Masuda Y."/>
            <person name="Itoh H."/>
            <person name="Senoo K."/>
        </authorList>
    </citation>
    <scope>NUCLEOTIDE SEQUENCE [LARGE SCALE GENOMIC DNA]</scope>
    <source>
        <strain evidence="8 9">DSM 12255</strain>
    </source>
</reference>
<dbReference type="Gene3D" id="1.10.443.10">
    <property type="entry name" value="Intergrase catalytic core"/>
    <property type="match status" value="1"/>
</dbReference>
<dbReference type="PROSITE" id="PS51898">
    <property type="entry name" value="TYR_RECOMBINASE"/>
    <property type="match status" value="1"/>
</dbReference>
<dbReference type="InterPro" id="IPR025166">
    <property type="entry name" value="Integrase_DNA_bind_dom"/>
</dbReference>
<dbReference type="InterPro" id="IPR050808">
    <property type="entry name" value="Phage_Integrase"/>
</dbReference>
<sequence length="421" mass="47754">MPKRIIPLTDMQVQKVKPNAKEIKLGDGDGLYLLVSPSGGKLWRFDYRYLDRRKTLSIGPYPAISLAKARQLRDDARRLLLDGTDPGTVHSKRAKAEKLKESHAAEQRQADYAANTFEKVAREWHSSRVSEWSATHADRLMRQLERDVFPEIGSRHIAEVTFTDIVALLRKVSIRTLETAHRLKIAFHGTFRYAMMHGLITHNPATDFREVLPTVKPKHMAAPTDPKKAAELLRAIDSFSGSFIVKCAMQLAPLLFCRPGELRHAEWSEIDLERALWSIPAEKMKLKKPHLVPLSNQAIVIFKALQTLTGSGRYVFPCHRSPLRCMSENSVNAGLRRLGFEKEEITGHGFRAMARTMLHEILQFQPDVIEAQLAHAVPDRLGNAYNRTQFIKERTAMMQTWADYLDGLKTGAKVIPLKKAN</sequence>
<dbReference type="RefSeq" id="WP_214171121.1">
    <property type="nucleotide sequence ID" value="NZ_JAHCVJ010000003.1"/>
</dbReference>
<evidence type="ECO:0000256" key="4">
    <source>
        <dbReference type="ARBA" id="ARBA00023172"/>
    </source>
</evidence>
<evidence type="ECO:0000256" key="2">
    <source>
        <dbReference type="ARBA" id="ARBA00022908"/>
    </source>
</evidence>
<dbReference type="GO" id="GO:0015074">
    <property type="term" value="P:DNA integration"/>
    <property type="evidence" value="ECO:0007669"/>
    <property type="project" value="UniProtKB-KW"/>
</dbReference>
<dbReference type="Pfam" id="PF22022">
    <property type="entry name" value="Phage_int_M"/>
    <property type="match status" value="1"/>
</dbReference>
<dbReference type="Proteomes" id="UP000811899">
    <property type="component" value="Unassembled WGS sequence"/>
</dbReference>
<evidence type="ECO:0000259" key="7">
    <source>
        <dbReference type="PROSITE" id="PS51900"/>
    </source>
</evidence>
<name>A0AAW4L7S0_9BACT</name>